<dbReference type="Pfam" id="PF02618">
    <property type="entry name" value="YceG"/>
    <property type="match status" value="1"/>
</dbReference>
<keyword evidence="9" id="KW-1185">Reference proteome</keyword>
<dbReference type="AlphaFoldDB" id="A0A6I6DZS1"/>
<dbReference type="FunFam" id="3.30.160.60:FF:000242">
    <property type="entry name" value="Endolytic murein transglycosylase"/>
    <property type="match status" value="1"/>
</dbReference>
<keyword evidence="1 7" id="KW-1003">Cell membrane</keyword>
<accession>A0A6I6DZS1</accession>
<feature type="site" description="Important for catalytic activity" evidence="7">
    <location>
        <position position="226"/>
    </location>
</feature>
<name>A0A6I6DZS1_THETI</name>
<dbReference type="GO" id="GO:0009252">
    <property type="term" value="P:peptidoglycan biosynthetic process"/>
    <property type="evidence" value="ECO:0007669"/>
    <property type="project" value="UniProtKB-UniRule"/>
</dbReference>
<gene>
    <name evidence="7 8" type="primary">mltG</name>
    <name evidence="8" type="ORF">E6P07_09020</name>
</gene>
<dbReference type="GO" id="GO:0071555">
    <property type="term" value="P:cell wall organization"/>
    <property type="evidence" value="ECO:0007669"/>
    <property type="project" value="UniProtKB-KW"/>
</dbReference>
<dbReference type="OrthoDB" id="9814591at2"/>
<keyword evidence="3 7" id="KW-1133">Transmembrane helix</keyword>
<dbReference type="KEGG" id="ttp:E6P07_09020"/>
<keyword evidence="2 7" id="KW-0812">Transmembrane</keyword>
<organism evidence="8 9">
    <name type="scientific">Thermochromatium tepidum ATCC 43061</name>
    <dbReference type="NCBI Taxonomy" id="316276"/>
    <lineage>
        <taxon>Bacteria</taxon>
        <taxon>Pseudomonadati</taxon>
        <taxon>Pseudomonadota</taxon>
        <taxon>Gammaproteobacteria</taxon>
        <taxon>Chromatiales</taxon>
        <taxon>Chromatiaceae</taxon>
        <taxon>Thermochromatium</taxon>
    </lineage>
</organism>
<evidence type="ECO:0000256" key="7">
    <source>
        <dbReference type="HAMAP-Rule" id="MF_02065"/>
    </source>
</evidence>
<evidence type="ECO:0000256" key="1">
    <source>
        <dbReference type="ARBA" id="ARBA00022475"/>
    </source>
</evidence>
<keyword evidence="6 7" id="KW-0961">Cell wall biogenesis/degradation</keyword>
<sequence length="345" mass="39310">MIGPMSKRVLVGLMLVVLVAGFLLAGALWRDYQCFLSQTIQTDQERVLFDVPRGTSLRTLARRLREQGLIERPIYFIAMVYLRGDQGRIKAGEYAFTRDMTPPRLLEWLTSGRVVEYNLTLVEGWTFRQALAAIDSHEVFAGGPRLADLSDAEIMARLGRPEAHPEGLFFPDTYRFTRQTSALDLLRRALARMETILAEEWEQRAPNLPITTPYEALILASIIEKETAMADERPRIAGVFTRRLQRGMRLQTDPTVIYGLGERYDGNIRRADLREATPYNTYVIPGLPPTPIALVGREAIHAALHPEEGEELYFVARGDGRHVFSRTLEEHNQAVRRYILSRNDE</sequence>
<dbReference type="PANTHER" id="PTHR30518">
    <property type="entry name" value="ENDOLYTIC MUREIN TRANSGLYCOSYLASE"/>
    <property type="match status" value="1"/>
</dbReference>
<comment type="function">
    <text evidence="7">Functions as a peptidoglycan terminase that cleaves nascent peptidoglycan strands endolytically to terminate their elongation.</text>
</comment>
<dbReference type="GO" id="GO:0008932">
    <property type="term" value="F:lytic endotransglycosylase activity"/>
    <property type="evidence" value="ECO:0007669"/>
    <property type="project" value="UniProtKB-UniRule"/>
</dbReference>
<dbReference type="CDD" id="cd08010">
    <property type="entry name" value="MltG_like"/>
    <property type="match status" value="1"/>
</dbReference>
<dbReference type="NCBIfam" id="TIGR00247">
    <property type="entry name" value="endolytic transglycosylase MltG"/>
    <property type="match status" value="1"/>
</dbReference>
<evidence type="ECO:0000313" key="9">
    <source>
        <dbReference type="Proteomes" id="UP000426424"/>
    </source>
</evidence>
<dbReference type="GO" id="GO:0005886">
    <property type="term" value="C:plasma membrane"/>
    <property type="evidence" value="ECO:0007669"/>
    <property type="project" value="UniProtKB-UniRule"/>
</dbReference>
<reference evidence="8 9" key="1">
    <citation type="submission" date="2019-12" db="EMBL/GenBank/DDBJ databases">
        <title>The complete genome of the thermophilic, anoxygenic phototrophic gammaproteobacterium Thermochromatium tepidum.</title>
        <authorList>
            <person name="Sattley W.M."/>
            <person name="Swingley W.D."/>
            <person name="Burchell B.M."/>
            <person name="Gurbani S.A."/>
            <person name="Kujawa C.M."/>
            <person name="Nuccio D.A."/>
            <person name="Schladweiler J."/>
            <person name="Shaffer K.N."/>
            <person name="Stokes L.M."/>
            <person name="Touchman J.W."/>
            <person name="Blankenship R.E."/>
            <person name="Madigan M.T."/>
        </authorList>
    </citation>
    <scope>NUCLEOTIDE SEQUENCE [LARGE SCALE GENOMIC DNA]</scope>
    <source>
        <strain evidence="8 9">ATCC 43061</strain>
    </source>
</reference>
<dbReference type="EMBL" id="CP039268">
    <property type="protein sequence ID" value="QGU33104.1"/>
    <property type="molecule type" value="Genomic_DNA"/>
</dbReference>
<proteinExistence type="inferred from homology"/>
<comment type="similarity">
    <text evidence="7">Belongs to the transglycosylase MltG family.</text>
</comment>
<dbReference type="EC" id="4.2.2.29" evidence="7"/>
<dbReference type="HAMAP" id="MF_02065">
    <property type="entry name" value="MltG"/>
    <property type="match status" value="1"/>
</dbReference>
<dbReference type="InterPro" id="IPR003770">
    <property type="entry name" value="MLTG-like"/>
</dbReference>
<evidence type="ECO:0000256" key="4">
    <source>
        <dbReference type="ARBA" id="ARBA00023136"/>
    </source>
</evidence>
<dbReference type="Gene3D" id="3.30.1490.480">
    <property type="entry name" value="Endolytic murein transglycosylase"/>
    <property type="match status" value="1"/>
</dbReference>
<keyword evidence="5 7" id="KW-0456">Lyase</keyword>
<dbReference type="Proteomes" id="UP000426424">
    <property type="component" value="Chromosome"/>
</dbReference>
<dbReference type="PANTHER" id="PTHR30518:SF2">
    <property type="entry name" value="ENDOLYTIC MUREIN TRANSGLYCOSYLASE"/>
    <property type="match status" value="1"/>
</dbReference>
<evidence type="ECO:0000313" key="8">
    <source>
        <dbReference type="EMBL" id="QGU33104.1"/>
    </source>
</evidence>
<dbReference type="Gene3D" id="3.30.160.60">
    <property type="entry name" value="Classic Zinc Finger"/>
    <property type="match status" value="1"/>
</dbReference>
<evidence type="ECO:0000256" key="5">
    <source>
        <dbReference type="ARBA" id="ARBA00023239"/>
    </source>
</evidence>
<evidence type="ECO:0000256" key="6">
    <source>
        <dbReference type="ARBA" id="ARBA00023316"/>
    </source>
</evidence>
<protein>
    <recommendedName>
        <fullName evidence="7">Endolytic murein transglycosylase</fullName>
        <ecNumber evidence="7">4.2.2.29</ecNumber>
    </recommendedName>
    <alternativeName>
        <fullName evidence="7">Peptidoglycan lytic transglycosylase</fullName>
    </alternativeName>
    <alternativeName>
        <fullName evidence="7">Peptidoglycan polymerization terminase</fullName>
    </alternativeName>
</protein>
<evidence type="ECO:0000256" key="2">
    <source>
        <dbReference type="ARBA" id="ARBA00022692"/>
    </source>
</evidence>
<evidence type="ECO:0000256" key="3">
    <source>
        <dbReference type="ARBA" id="ARBA00022989"/>
    </source>
</evidence>
<comment type="catalytic activity">
    <reaction evidence="7">
        <text>a peptidoglycan chain = a peptidoglycan chain with N-acetyl-1,6-anhydromuramyl-[peptide] at the reducing end + a peptidoglycan chain with N-acetylglucosamine at the non-reducing end.</text>
        <dbReference type="EC" id="4.2.2.29"/>
    </reaction>
</comment>
<keyword evidence="4 7" id="KW-0472">Membrane</keyword>
<keyword evidence="7" id="KW-0997">Cell inner membrane</keyword>